<dbReference type="AlphaFoldDB" id="A0A4Q7ZSJ6"/>
<evidence type="ECO:0000256" key="4">
    <source>
        <dbReference type="ARBA" id="ARBA00023163"/>
    </source>
</evidence>
<dbReference type="Pfam" id="PF04198">
    <property type="entry name" value="Sugar-bind"/>
    <property type="match status" value="1"/>
</dbReference>
<reference evidence="6 7" key="1">
    <citation type="submission" date="2019-02" db="EMBL/GenBank/DDBJ databases">
        <title>Sequencing the genomes of 1000 actinobacteria strains.</title>
        <authorList>
            <person name="Klenk H.-P."/>
        </authorList>
    </citation>
    <scope>NUCLEOTIDE SEQUENCE [LARGE SCALE GENOMIC DNA]</scope>
    <source>
        <strain evidence="6 7">DSM 45162</strain>
    </source>
</reference>
<dbReference type="Gene3D" id="3.40.50.1360">
    <property type="match status" value="1"/>
</dbReference>
<organism evidence="6 7">
    <name type="scientific">Krasilnikovia cinnamomea</name>
    <dbReference type="NCBI Taxonomy" id="349313"/>
    <lineage>
        <taxon>Bacteria</taxon>
        <taxon>Bacillati</taxon>
        <taxon>Actinomycetota</taxon>
        <taxon>Actinomycetes</taxon>
        <taxon>Micromonosporales</taxon>
        <taxon>Micromonosporaceae</taxon>
        <taxon>Krasilnikovia</taxon>
    </lineage>
</organism>
<dbReference type="GO" id="GO:0030246">
    <property type="term" value="F:carbohydrate binding"/>
    <property type="evidence" value="ECO:0007669"/>
    <property type="project" value="InterPro"/>
</dbReference>
<dbReference type="SUPFAM" id="SSF100950">
    <property type="entry name" value="NagB/RpiA/CoA transferase-like"/>
    <property type="match status" value="1"/>
</dbReference>
<dbReference type="PANTHER" id="PTHR34294">
    <property type="entry name" value="TRANSCRIPTIONAL REGULATOR-RELATED"/>
    <property type="match status" value="1"/>
</dbReference>
<keyword evidence="2" id="KW-0805">Transcription regulation</keyword>
<dbReference type="InterPro" id="IPR007324">
    <property type="entry name" value="Sugar-bd_dom_put"/>
</dbReference>
<evidence type="ECO:0000256" key="3">
    <source>
        <dbReference type="ARBA" id="ARBA00023125"/>
    </source>
</evidence>
<dbReference type="OrthoDB" id="186585at2"/>
<feature type="domain" description="Sugar-binding" evidence="5">
    <location>
        <begin position="62"/>
        <end position="315"/>
    </location>
</feature>
<evidence type="ECO:0000259" key="5">
    <source>
        <dbReference type="Pfam" id="PF04198"/>
    </source>
</evidence>
<keyword evidence="7" id="KW-1185">Reference proteome</keyword>
<keyword evidence="4" id="KW-0804">Transcription</keyword>
<dbReference type="PANTHER" id="PTHR34294:SF1">
    <property type="entry name" value="TRANSCRIPTIONAL REGULATOR LSRR"/>
    <property type="match status" value="1"/>
</dbReference>
<dbReference type="InterPro" id="IPR037171">
    <property type="entry name" value="NagB/RpiA_transferase-like"/>
</dbReference>
<gene>
    <name evidence="6" type="ORF">EV385_6107</name>
</gene>
<dbReference type="Proteomes" id="UP000292564">
    <property type="component" value="Unassembled WGS sequence"/>
</dbReference>
<dbReference type="Gene3D" id="1.10.10.10">
    <property type="entry name" value="Winged helix-like DNA-binding domain superfamily/Winged helix DNA-binding domain"/>
    <property type="match status" value="1"/>
</dbReference>
<dbReference type="InterPro" id="IPR051054">
    <property type="entry name" value="SorC_transcr_regulators"/>
</dbReference>
<comment type="similarity">
    <text evidence="1">Belongs to the SorC transcriptional regulatory family.</text>
</comment>
<evidence type="ECO:0000256" key="1">
    <source>
        <dbReference type="ARBA" id="ARBA00010466"/>
    </source>
</evidence>
<dbReference type="GO" id="GO:0003677">
    <property type="term" value="F:DNA binding"/>
    <property type="evidence" value="ECO:0007669"/>
    <property type="project" value="UniProtKB-KW"/>
</dbReference>
<evidence type="ECO:0000313" key="7">
    <source>
        <dbReference type="Proteomes" id="UP000292564"/>
    </source>
</evidence>
<dbReference type="RefSeq" id="WP_130512558.1">
    <property type="nucleotide sequence ID" value="NZ_SHKY01000001.1"/>
</dbReference>
<evidence type="ECO:0000256" key="2">
    <source>
        <dbReference type="ARBA" id="ARBA00023015"/>
    </source>
</evidence>
<dbReference type="InterPro" id="IPR036388">
    <property type="entry name" value="WH-like_DNA-bd_sf"/>
</dbReference>
<keyword evidence="3 6" id="KW-0238">DNA-binding</keyword>
<proteinExistence type="inferred from homology"/>
<dbReference type="Pfam" id="PF13384">
    <property type="entry name" value="HTH_23"/>
    <property type="match status" value="1"/>
</dbReference>
<name>A0A4Q7ZSJ6_9ACTN</name>
<protein>
    <submittedName>
        <fullName evidence="6">DNA-binding transcriptional regulator LsrR (DeoR family)</fullName>
    </submittedName>
</protein>
<comment type="caution">
    <text evidence="6">The sequence shown here is derived from an EMBL/GenBank/DDBJ whole genome shotgun (WGS) entry which is preliminary data.</text>
</comment>
<evidence type="ECO:0000313" key="6">
    <source>
        <dbReference type="EMBL" id="RZU54167.1"/>
    </source>
</evidence>
<accession>A0A4Q7ZSJ6</accession>
<sequence>MAETRRALAVTAARMYYGAGQSTQEIADYLRVSRSTVSRLLAFAREAGVVEVRVHETLDASTGLAADLVARYPHVRFQVIGVHAGASSGRVNNAVARYAAHAVAAMVEPGMTIGIAWGNTVSSFIDYLNPKPVSDLLVVQLNGAGNGVNFGLAYASDIVVRFAENFAASPHLFPVPAFFDHAATKEALWKERSIRQILALQENADLLVFSTGALVGDPASHIYTAGFLSDRDVRDLRAAGVVGDIGTVFFDQKGSGDLPINRRSSGPPLSLYARSRRSVCVASGAGKVPGLVAALSAGYISDLIVDSRTAAELLRRAAPGASISAPVRPRRRGTG</sequence>
<dbReference type="EMBL" id="SHKY01000001">
    <property type="protein sequence ID" value="RZU54167.1"/>
    <property type="molecule type" value="Genomic_DNA"/>
</dbReference>